<sequence length="58" mass="6392">MTLAHDVPVIGRAAAREQETKHHAEQCSKAMRTVADHAVDVGDCRELLEMLGLDATHR</sequence>
<evidence type="ECO:0000256" key="1">
    <source>
        <dbReference type="SAM" id="MobiDB-lite"/>
    </source>
</evidence>
<evidence type="ECO:0000313" key="3">
    <source>
        <dbReference type="Proteomes" id="UP001596157"/>
    </source>
</evidence>
<dbReference type="RefSeq" id="WP_378246200.1">
    <property type="nucleotide sequence ID" value="NZ_JBHSKF010000003.1"/>
</dbReference>
<gene>
    <name evidence="2" type="ORF">ACFPM7_09900</name>
</gene>
<keyword evidence="3" id="KW-1185">Reference proteome</keyword>
<evidence type="ECO:0000313" key="2">
    <source>
        <dbReference type="EMBL" id="MFC5287363.1"/>
    </source>
</evidence>
<proteinExistence type="predicted"/>
<protein>
    <submittedName>
        <fullName evidence="2">Uncharacterized protein</fullName>
    </submittedName>
</protein>
<name>A0ABW0EIW7_9PSEU</name>
<comment type="caution">
    <text evidence="2">The sequence shown here is derived from an EMBL/GenBank/DDBJ whole genome shotgun (WGS) entry which is preliminary data.</text>
</comment>
<reference evidence="3" key="1">
    <citation type="journal article" date="2019" name="Int. J. Syst. Evol. Microbiol.">
        <title>The Global Catalogue of Microorganisms (GCM) 10K type strain sequencing project: providing services to taxonomists for standard genome sequencing and annotation.</title>
        <authorList>
            <consortium name="The Broad Institute Genomics Platform"/>
            <consortium name="The Broad Institute Genome Sequencing Center for Infectious Disease"/>
            <person name="Wu L."/>
            <person name="Ma J."/>
        </authorList>
    </citation>
    <scope>NUCLEOTIDE SEQUENCE [LARGE SCALE GENOMIC DNA]</scope>
    <source>
        <strain evidence="3">CCUG 59778</strain>
    </source>
</reference>
<feature type="region of interest" description="Disordered" evidence="1">
    <location>
        <begin position="1"/>
        <end position="22"/>
    </location>
</feature>
<accession>A0ABW0EIW7</accession>
<dbReference type="EMBL" id="JBHSKF010000003">
    <property type="protein sequence ID" value="MFC5287363.1"/>
    <property type="molecule type" value="Genomic_DNA"/>
</dbReference>
<dbReference type="Proteomes" id="UP001596157">
    <property type="component" value="Unassembled WGS sequence"/>
</dbReference>
<organism evidence="2 3">
    <name type="scientific">Actinokineospora guangxiensis</name>
    <dbReference type="NCBI Taxonomy" id="1490288"/>
    <lineage>
        <taxon>Bacteria</taxon>
        <taxon>Bacillati</taxon>
        <taxon>Actinomycetota</taxon>
        <taxon>Actinomycetes</taxon>
        <taxon>Pseudonocardiales</taxon>
        <taxon>Pseudonocardiaceae</taxon>
        <taxon>Actinokineospora</taxon>
    </lineage>
</organism>